<dbReference type="AlphaFoldDB" id="A0A1U7CUV7"/>
<dbReference type="Gene3D" id="2.60.120.10">
    <property type="entry name" value="Jelly Rolls"/>
    <property type="match status" value="1"/>
</dbReference>
<dbReference type="RefSeq" id="WP_076349003.1">
    <property type="nucleotide sequence ID" value="NZ_CP019082.1"/>
</dbReference>
<dbReference type="EMBL" id="CP019082">
    <property type="protein sequence ID" value="APW62712.1"/>
    <property type="molecule type" value="Genomic_DNA"/>
</dbReference>
<dbReference type="SMART" id="SM00100">
    <property type="entry name" value="cNMP"/>
    <property type="match status" value="1"/>
</dbReference>
<dbReference type="STRING" id="1387353.BSF38_04264"/>
<dbReference type="InterPro" id="IPR018490">
    <property type="entry name" value="cNMP-bd_dom_sf"/>
</dbReference>
<dbReference type="InterPro" id="IPR000595">
    <property type="entry name" value="cNMP-bd_dom"/>
</dbReference>
<reference evidence="3" key="1">
    <citation type="submission" date="2016-12" db="EMBL/GenBank/DDBJ databases">
        <title>Comparative genomics of four Isosphaeraceae planctomycetes: a common pool of plasmids and glycoside hydrolase genes.</title>
        <authorList>
            <person name="Ivanova A."/>
        </authorList>
    </citation>
    <scope>NUCLEOTIDE SEQUENCE [LARGE SCALE GENOMIC DNA]</scope>
    <source>
        <strain evidence="3">PX4</strain>
    </source>
</reference>
<accession>A0A1U7CUV7</accession>
<feature type="domain" description="Cyclic nucleotide-binding" evidence="1">
    <location>
        <begin position="15"/>
        <end position="117"/>
    </location>
</feature>
<evidence type="ECO:0000313" key="3">
    <source>
        <dbReference type="Proteomes" id="UP000186309"/>
    </source>
</evidence>
<dbReference type="OrthoDB" id="270618at2"/>
<evidence type="ECO:0000259" key="1">
    <source>
        <dbReference type="PROSITE" id="PS50042"/>
    </source>
</evidence>
<dbReference type="Proteomes" id="UP000186309">
    <property type="component" value="Chromosome"/>
</dbReference>
<dbReference type="SUPFAM" id="SSF51206">
    <property type="entry name" value="cAMP-binding domain-like"/>
    <property type="match status" value="1"/>
</dbReference>
<dbReference type="KEGG" id="pbor:BSF38_04264"/>
<organism evidence="2 3">
    <name type="scientific">Paludisphaera borealis</name>
    <dbReference type="NCBI Taxonomy" id="1387353"/>
    <lineage>
        <taxon>Bacteria</taxon>
        <taxon>Pseudomonadati</taxon>
        <taxon>Planctomycetota</taxon>
        <taxon>Planctomycetia</taxon>
        <taxon>Isosphaerales</taxon>
        <taxon>Isosphaeraceae</taxon>
        <taxon>Paludisphaera</taxon>
    </lineage>
</organism>
<keyword evidence="3" id="KW-1185">Reference proteome</keyword>
<dbReference type="PROSITE" id="PS50042">
    <property type="entry name" value="CNMP_BINDING_3"/>
    <property type="match status" value="1"/>
</dbReference>
<sequence length="178" mass="19717">MINADAAERFMSAPWLESTDRAIKHELLEALAEERAAKGTILLAQGQPNDHLSFLIEGTAEIDRQAGGGRRDVITTLTAPAVFGTTSFFQPKPPRVSVHATSDVWLLTLYHPSYQILRRDHPRAAEALALAVVRAISERFDLLDKLFSEHIAKTPATPASAASEWSSFRSRLFEEHTI</sequence>
<dbReference type="InterPro" id="IPR014710">
    <property type="entry name" value="RmlC-like_jellyroll"/>
</dbReference>
<name>A0A1U7CUV7_9BACT</name>
<protein>
    <submittedName>
        <fullName evidence="2">CRP-like cAMP-activated global transcriptional regulator</fullName>
    </submittedName>
</protein>
<evidence type="ECO:0000313" key="2">
    <source>
        <dbReference type="EMBL" id="APW62712.1"/>
    </source>
</evidence>
<dbReference type="CDD" id="cd00038">
    <property type="entry name" value="CAP_ED"/>
    <property type="match status" value="1"/>
</dbReference>
<gene>
    <name evidence="2" type="primary">glxR</name>
    <name evidence="2" type="ORF">BSF38_04264</name>
</gene>
<proteinExistence type="predicted"/>
<dbReference type="Pfam" id="PF00027">
    <property type="entry name" value="cNMP_binding"/>
    <property type="match status" value="1"/>
</dbReference>